<keyword evidence="2" id="KW-1185">Reference proteome</keyword>
<accession>A0A285VI72</accession>
<dbReference type="RefSeq" id="WP_097187183.1">
    <property type="nucleotide sequence ID" value="NZ_OBQK01000002.1"/>
</dbReference>
<gene>
    <name evidence="1" type="ORF">SAMN05421879_102130</name>
</gene>
<protein>
    <submittedName>
        <fullName evidence="1">Uncharacterized protein</fullName>
    </submittedName>
</protein>
<proteinExistence type="predicted"/>
<dbReference type="EMBL" id="OBQK01000002">
    <property type="protein sequence ID" value="SOC53772.1"/>
    <property type="molecule type" value="Genomic_DNA"/>
</dbReference>
<evidence type="ECO:0000313" key="1">
    <source>
        <dbReference type="EMBL" id="SOC53772.1"/>
    </source>
</evidence>
<name>A0A285VI72_9MICO</name>
<sequence>MAINIVTDETDPDGWPIRYVSLTPDVTRGALAAWARTQPDDLAVHVLAEEGGLSATEIVDVLEPQVGSVEVRITDTDA</sequence>
<dbReference type="AlphaFoldDB" id="A0A285VI72"/>
<reference evidence="2" key="1">
    <citation type="submission" date="2017-08" db="EMBL/GenBank/DDBJ databases">
        <authorList>
            <person name="Varghese N."/>
            <person name="Submissions S."/>
        </authorList>
    </citation>
    <scope>NUCLEOTIDE SEQUENCE [LARGE SCALE GENOMIC DNA]</scope>
    <source>
        <strain evidence="2">USBA17B2</strain>
    </source>
</reference>
<organism evidence="1 2">
    <name type="scientific">Ornithinimicrobium cerasi</name>
    <dbReference type="NCBI Taxonomy" id="2248773"/>
    <lineage>
        <taxon>Bacteria</taxon>
        <taxon>Bacillati</taxon>
        <taxon>Actinomycetota</taxon>
        <taxon>Actinomycetes</taxon>
        <taxon>Micrococcales</taxon>
        <taxon>Ornithinimicrobiaceae</taxon>
        <taxon>Ornithinimicrobium</taxon>
    </lineage>
</organism>
<evidence type="ECO:0000313" key="2">
    <source>
        <dbReference type="Proteomes" id="UP000219688"/>
    </source>
</evidence>
<dbReference type="Proteomes" id="UP000219688">
    <property type="component" value="Unassembled WGS sequence"/>
</dbReference>